<sequence length="126" mass="14743">RVASLCLSLWERSDGYEALFGMQACTRMVIGERVHFPEHKVKIYQKGEGWAHDLWIFHSAWATDDFMMHSLKEENFKPFPSDEKGQKRCRESLLNYEGNEECKLVFPILKKLNIDKCKAGTEGWLM</sequence>
<evidence type="ECO:0000313" key="2">
    <source>
        <dbReference type="Proteomes" id="UP001328107"/>
    </source>
</evidence>
<dbReference type="PANTHER" id="PTHR31562">
    <property type="entry name" value="PROTEIN CBG18972"/>
    <property type="match status" value="1"/>
</dbReference>
<keyword evidence="2" id="KW-1185">Reference proteome</keyword>
<name>A0AAN4ZLM8_9BILA</name>
<dbReference type="AlphaFoldDB" id="A0AAN4ZLM8"/>
<comment type="caution">
    <text evidence="1">The sequence shown here is derived from an EMBL/GenBank/DDBJ whole genome shotgun (WGS) entry which is preliminary data.</text>
</comment>
<organism evidence="1 2">
    <name type="scientific">Pristionchus mayeri</name>
    <dbReference type="NCBI Taxonomy" id="1317129"/>
    <lineage>
        <taxon>Eukaryota</taxon>
        <taxon>Metazoa</taxon>
        <taxon>Ecdysozoa</taxon>
        <taxon>Nematoda</taxon>
        <taxon>Chromadorea</taxon>
        <taxon>Rhabditida</taxon>
        <taxon>Rhabditina</taxon>
        <taxon>Diplogasteromorpha</taxon>
        <taxon>Diplogasteroidea</taxon>
        <taxon>Neodiplogasteridae</taxon>
        <taxon>Pristionchus</taxon>
    </lineage>
</organism>
<proteinExistence type="predicted"/>
<protein>
    <submittedName>
        <fullName evidence="1">Uncharacterized protein</fullName>
    </submittedName>
</protein>
<dbReference type="PANTHER" id="PTHR31562:SF9">
    <property type="entry name" value="GLYCOSYLTRANSFERASE FAMILY 8 PROTEIN"/>
    <property type="match status" value="1"/>
</dbReference>
<feature type="non-terminal residue" evidence="1">
    <location>
        <position position="1"/>
    </location>
</feature>
<reference evidence="2" key="1">
    <citation type="submission" date="2022-10" db="EMBL/GenBank/DDBJ databases">
        <title>Genome assembly of Pristionchus species.</title>
        <authorList>
            <person name="Yoshida K."/>
            <person name="Sommer R.J."/>
        </authorList>
    </citation>
    <scope>NUCLEOTIDE SEQUENCE [LARGE SCALE GENOMIC DNA]</scope>
    <source>
        <strain evidence="2">RS5460</strain>
    </source>
</reference>
<accession>A0AAN4ZLM8</accession>
<dbReference type="InterPro" id="IPR004988">
    <property type="entry name" value="DUF273"/>
</dbReference>
<dbReference type="Pfam" id="PF03314">
    <property type="entry name" value="DUF273"/>
    <property type="match status" value="1"/>
</dbReference>
<feature type="non-terminal residue" evidence="1">
    <location>
        <position position="126"/>
    </location>
</feature>
<evidence type="ECO:0000313" key="1">
    <source>
        <dbReference type="EMBL" id="GMR43522.1"/>
    </source>
</evidence>
<dbReference type="Proteomes" id="UP001328107">
    <property type="component" value="Unassembled WGS sequence"/>
</dbReference>
<gene>
    <name evidence="1" type="ORF">PMAYCL1PPCAC_13717</name>
</gene>
<dbReference type="EMBL" id="BTRK01000003">
    <property type="protein sequence ID" value="GMR43522.1"/>
    <property type="molecule type" value="Genomic_DNA"/>
</dbReference>